<dbReference type="SMART" id="SM00490">
    <property type="entry name" value="HELICc"/>
    <property type="match status" value="1"/>
</dbReference>
<keyword evidence="10" id="KW-1185">Reference proteome</keyword>
<evidence type="ECO:0000256" key="2">
    <source>
        <dbReference type="ARBA" id="ARBA00022801"/>
    </source>
</evidence>
<dbReference type="OrthoDB" id="9763310at2"/>
<evidence type="ECO:0000256" key="1">
    <source>
        <dbReference type="ARBA" id="ARBA00022741"/>
    </source>
</evidence>
<dbReference type="SUPFAM" id="SSF52540">
    <property type="entry name" value="P-loop containing nucleoside triphosphate hydrolases"/>
    <property type="match status" value="1"/>
</dbReference>
<evidence type="ECO:0000259" key="8">
    <source>
        <dbReference type="PROSITE" id="PS51194"/>
    </source>
</evidence>
<dbReference type="RefSeq" id="WP_093728326.1">
    <property type="nucleotide sequence ID" value="NZ_FMZB01000011.1"/>
</dbReference>
<dbReference type="AlphaFoldDB" id="A0A1G6UZL3"/>
<dbReference type="PANTHER" id="PTHR13710:SF84">
    <property type="entry name" value="ATP-DEPENDENT DNA HELICASE RECS-RELATED"/>
    <property type="match status" value="1"/>
</dbReference>
<gene>
    <name evidence="9" type="ORF">SAMN05421663_11166</name>
</gene>
<dbReference type="InterPro" id="IPR027417">
    <property type="entry name" value="P-loop_NTPase"/>
</dbReference>
<dbReference type="InterPro" id="IPR011545">
    <property type="entry name" value="DEAD/DEAH_box_helicase_dom"/>
</dbReference>
<evidence type="ECO:0000256" key="6">
    <source>
        <dbReference type="ARBA" id="ARBA00044550"/>
    </source>
</evidence>
<keyword evidence="1" id="KW-0547">Nucleotide-binding</keyword>
<dbReference type="EMBL" id="FMZB01000011">
    <property type="protein sequence ID" value="SDD46691.1"/>
    <property type="molecule type" value="Genomic_DNA"/>
</dbReference>
<dbReference type="InterPro" id="IPR001650">
    <property type="entry name" value="Helicase_C-like"/>
</dbReference>
<evidence type="ECO:0000256" key="5">
    <source>
        <dbReference type="ARBA" id="ARBA00044535"/>
    </source>
</evidence>
<dbReference type="GO" id="GO:0043590">
    <property type="term" value="C:bacterial nucleoid"/>
    <property type="evidence" value="ECO:0007669"/>
    <property type="project" value="TreeGrafter"/>
</dbReference>
<dbReference type="GO" id="GO:0030894">
    <property type="term" value="C:replisome"/>
    <property type="evidence" value="ECO:0007669"/>
    <property type="project" value="TreeGrafter"/>
</dbReference>
<dbReference type="GO" id="GO:0005737">
    <property type="term" value="C:cytoplasm"/>
    <property type="evidence" value="ECO:0007669"/>
    <property type="project" value="TreeGrafter"/>
</dbReference>
<evidence type="ECO:0000256" key="4">
    <source>
        <dbReference type="ARBA" id="ARBA00022840"/>
    </source>
</evidence>
<dbReference type="GO" id="GO:0005524">
    <property type="term" value="F:ATP binding"/>
    <property type="evidence" value="ECO:0007669"/>
    <property type="project" value="UniProtKB-KW"/>
</dbReference>
<dbReference type="PROSITE" id="PS51192">
    <property type="entry name" value="HELICASE_ATP_BIND_1"/>
    <property type="match status" value="1"/>
</dbReference>
<dbReference type="Pfam" id="PF00270">
    <property type="entry name" value="DEAD"/>
    <property type="match status" value="1"/>
</dbReference>
<dbReference type="GO" id="GO:0003676">
    <property type="term" value="F:nucleic acid binding"/>
    <property type="evidence" value="ECO:0007669"/>
    <property type="project" value="InterPro"/>
</dbReference>
<dbReference type="GO" id="GO:0006281">
    <property type="term" value="P:DNA repair"/>
    <property type="evidence" value="ECO:0007669"/>
    <property type="project" value="TreeGrafter"/>
</dbReference>
<dbReference type="InterPro" id="IPR004589">
    <property type="entry name" value="DNA_helicase_ATP-dep_RecQ"/>
</dbReference>
<evidence type="ECO:0000259" key="7">
    <source>
        <dbReference type="PROSITE" id="PS51192"/>
    </source>
</evidence>
<evidence type="ECO:0000313" key="9">
    <source>
        <dbReference type="EMBL" id="SDD46691.1"/>
    </source>
</evidence>
<dbReference type="GO" id="GO:0043138">
    <property type="term" value="F:3'-5' DNA helicase activity"/>
    <property type="evidence" value="ECO:0007669"/>
    <property type="project" value="TreeGrafter"/>
</dbReference>
<dbReference type="CDD" id="cd17920">
    <property type="entry name" value="DEXHc_RecQ"/>
    <property type="match status" value="1"/>
</dbReference>
<proteinExistence type="predicted"/>
<reference evidence="10" key="1">
    <citation type="submission" date="2016-10" db="EMBL/GenBank/DDBJ databases">
        <authorList>
            <person name="Varghese N."/>
            <person name="Submissions S."/>
        </authorList>
    </citation>
    <scope>NUCLEOTIDE SEQUENCE [LARGE SCALE GENOMIC DNA]</scope>
    <source>
        <strain evidence="10">DSM 21620</strain>
    </source>
</reference>
<protein>
    <recommendedName>
        <fullName evidence="5">ATP-dependent DNA helicase RecQ</fullName>
    </recommendedName>
    <alternativeName>
        <fullName evidence="6">DNA 3'-5' helicase RecQ</fullName>
    </alternativeName>
</protein>
<dbReference type="NCBIfam" id="TIGR00614">
    <property type="entry name" value="recQ_fam"/>
    <property type="match status" value="1"/>
</dbReference>
<dbReference type="Pfam" id="PF16124">
    <property type="entry name" value="RecQ_Zn_bind"/>
    <property type="match status" value="1"/>
</dbReference>
<dbReference type="PANTHER" id="PTHR13710">
    <property type="entry name" value="DNA HELICASE RECQ FAMILY MEMBER"/>
    <property type="match status" value="1"/>
</dbReference>
<dbReference type="GO" id="GO:0009378">
    <property type="term" value="F:four-way junction helicase activity"/>
    <property type="evidence" value="ECO:0007669"/>
    <property type="project" value="TreeGrafter"/>
</dbReference>
<feature type="domain" description="Helicase ATP-binding" evidence="7">
    <location>
        <begin position="26"/>
        <end position="193"/>
    </location>
</feature>
<dbReference type="Proteomes" id="UP000198666">
    <property type="component" value="Unassembled WGS sequence"/>
</dbReference>
<dbReference type="GO" id="GO:0016787">
    <property type="term" value="F:hydrolase activity"/>
    <property type="evidence" value="ECO:0007669"/>
    <property type="project" value="UniProtKB-KW"/>
</dbReference>
<dbReference type="Pfam" id="PF00271">
    <property type="entry name" value="Helicase_C"/>
    <property type="match status" value="1"/>
</dbReference>
<dbReference type="GO" id="GO:0006310">
    <property type="term" value="P:DNA recombination"/>
    <property type="evidence" value="ECO:0007669"/>
    <property type="project" value="InterPro"/>
</dbReference>
<name>A0A1G6UZL3_9BACI</name>
<dbReference type="STRING" id="361279.SAMN05421663_11166"/>
<evidence type="ECO:0000313" key="10">
    <source>
        <dbReference type="Proteomes" id="UP000198666"/>
    </source>
</evidence>
<organism evidence="9 10">
    <name type="scientific">Terribacillus halophilus</name>
    <dbReference type="NCBI Taxonomy" id="361279"/>
    <lineage>
        <taxon>Bacteria</taxon>
        <taxon>Bacillati</taxon>
        <taxon>Bacillota</taxon>
        <taxon>Bacilli</taxon>
        <taxon>Bacillales</taxon>
        <taxon>Bacillaceae</taxon>
        <taxon>Terribacillus</taxon>
    </lineage>
</organism>
<dbReference type="Gene3D" id="3.40.50.300">
    <property type="entry name" value="P-loop containing nucleotide triphosphate hydrolases"/>
    <property type="match status" value="2"/>
</dbReference>
<keyword evidence="3 9" id="KW-0347">Helicase</keyword>
<keyword evidence="2" id="KW-0378">Hydrolase</keyword>
<keyword evidence="4" id="KW-0067">ATP-binding</keyword>
<dbReference type="InterPro" id="IPR036388">
    <property type="entry name" value="WH-like_DNA-bd_sf"/>
</dbReference>
<dbReference type="InterPro" id="IPR032284">
    <property type="entry name" value="RecQ_Zn-bd"/>
</dbReference>
<dbReference type="PROSITE" id="PS51194">
    <property type="entry name" value="HELICASE_CTER"/>
    <property type="match status" value="1"/>
</dbReference>
<evidence type="ECO:0000256" key="3">
    <source>
        <dbReference type="ARBA" id="ARBA00022806"/>
    </source>
</evidence>
<accession>A0A1G6UZL3</accession>
<dbReference type="InterPro" id="IPR014001">
    <property type="entry name" value="Helicase_ATP-bd"/>
</dbReference>
<feature type="domain" description="Helicase C-terminal" evidence="8">
    <location>
        <begin position="220"/>
        <end position="376"/>
    </location>
</feature>
<sequence>MKTELQQALQTYYGYGTFRTGQEEILESVMKNHHTLGVLPTGTGKSVCYQLPAFMRSGQVIVVSPLLSLMEDQVKQLRARGFKRVAALNSFLDFEDKQQIMRKLHNYDLLYVSPEMLQNEYLIKHLQQLHIQLFVVDEAHCISQWGQEFRTDYLRLAEVIRNLGSPPVLALTGTATPEVQADIQHLLGDLDMDEHIYPMDRENTSYFVQEVQDQQEKNETMLALLHKIQAPTIIYFSSRNMAESTAAIIRAKMPEMPCAFYHGGMENEDRILIQQQFLAGQLQIICCTSAFGMGVDKEDVRLIIHYHLPSDKESFIQEVGRAGRDGKESVSVVLYSPGDWQIPIHLIEQDLPEKSTIQQMMRFLYQRVKAHQIELPAYELVVQHIPISETQWRFLLYQMEKHDIVKGNHLLYGAKAWKDFLDQIEKFVGDRKKHKLKQLQGMKDWVYTDTCRRQSLFAAFQQTVRQAKGRCCDNCGDTLAGWQVSFTKPQPERIGWREQLHHLLYQ</sequence>
<dbReference type="SMART" id="SM00487">
    <property type="entry name" value="DEXDc"/>
    <property type="match status" value="1"/>
</dbReference>
<dbReference type="Gene3D" id="1.10.10.10">
    <property type="entry name" value="Winged helix-like DNA-binding domain superfamily/Winged helix DNA-binding domain"/>
    <property type="match status" value="1"/>
</dbReference>